<dbReference type="Gene3D" id="3.50.50.60">
    <property type="entry name" value="FAD/NAD(P)-binding domain"/>
    <property type="match status" value="1"/>
</dbReference>
<dbReference type="PANTHER" id="PTHR43747:SF5">
    <property type="entry name" value="FAD-BINDING DOMAIN-CONTAINING PROTEIN"/>
    <property type="match status" value="1"/>
</dbReference>
<dbReference type="RefSeq" id="WP_200064209.1">
    <property type="nucleotide sequence ID" value="NZ_JAEHFW010000001.1"/>
</dbReference>
<evidence type="ECO:0000256" key="1">
    <source>
        <dbReference type="ARBA" id="ARBA00023002"/>
    </source>
</evidence>
<proteinExistence type="predicted"/>
<dbReference type="GO" id="GO:0004497">
    <property type="term" value="F:monooxygenase activity"/>
    <property type="evidence" value="ECO:0007669"/>
    <property type="project" value="UniProtKB-KW"/>
</dbReference>
<dbReference type="InterPro" id="IPR050816">
    <property type="entry name" value="Flavin-dep_Halogenase_NPB"/>
</dbReference>
<keyword evidence="2" id="KW-0503">Monooxygenase</keyword>
<protein>
    <submittedName>
        <fullName evidence="3">Tryptophan 7-halogenase</fullName>
    </submittedName>
</protein>
<dbReference type="AlphaFoldDB" id="A0A934ULJ9"/>
<accession>A0A934ULJ9</accession>
<name>A0A934ULJ9_9SPHI</name>
<evidence type="ECO:0000313" key="3">
    <source>
        <dbReference type="EMBL" id="MBK0378429.1"/>
    </source>
</evidence>
<dbReference type="InterPro" id="IPR036188">
    <property type="entry name" value="FAD/NAD-bd_sf"/>
</dbReference>
<dbReference type="Pfam" id="PF04820">
    <property type="entry name" value="Trp_halogenase"/>
    <property type="match status" value="2"/>
</dbReference>
<dbReference type="PANTHER" id="PTHR43747">
    <property type="entry name" value="FAD-BINDING PROTEIN"/>
    <property type="match status" value="1"/>
</dbReference>
<evidence type="ECO:0000256" key="2">
    <source>
        <dbReference type="ARBA" id="ARBA00023033"/>
    </source>
</evidence>
<sequence>MPTKKIIPRFPVVIATPMPETNHHYDILIAGAGFAGSLTALILHNAGYKVVLVERGQHPRFAIGESSTPVADMILRDLSVKHNLPWLQHFSRYGSWQLSHPEIVCGLKRGFSFFKHFPYKEFSTDDSHTNELLVAASTDNVRSDTNWLRADFDAFLVNKVKESGITYSDLTEITSAIKTKQWEFKTQKENATNTIEARFFIDATGSGNLLNNLLGVSSSASDFLTNSFAVFSHFNNVPEWSGILKKEGISTDDFPYDPDNSAVHHVMDDGWMWVLRFNDKRTSIGIVLDGHKNEQGQCSAEGVWNSTIDKYPALSQMLANATLTSIPGNIIQTPRMQRKTEACCGPGWAVLPNTAGFVDPLFSPGIAHSLCGVEKLTDRLCKFRNDPNWADINLKDYEYSIFEELKLIDMLIAGCYLCIPHFKLFNAWSMLYFAATIAYEQGRLKGEAPEYFLNAGDVYITTIVNKSYADLLAILNSGQPTTIEIDTFTNLIRERIKLVNIAGLLDPSAKNMYRHTTAAL</sequence>
<organism evidence="3 4">
    <name type="scientific">Mucilaginibacter segetis</name>
    <dbReference type="NCBI Taxonomy" id="2793071"/>
    <lineage>
        <taxon>Bacteria</taxon>
        <taxon>Pseudomonadati</taxon>
        <taxon>Bacteroidota</taxon>
        <taxon>Sphingobacteriia</taxon>
        <taxon>Sphingobacteriales</taxon>
        <taxon>Sphingobacteriaceae</taxon>
        <taxon>Mucilaginibacter</taxon>
    </lineage>
</organism>
<comment type="caution">
    <text evidence="3">The sequence shown here is derived from an EMBL/GenBank/DDBJ whole genome shotgun (WGS) entry which is preliminary data.</text>
</comment>
<dbReference type="SUPFAM" id="SSF51905">
    <property type="entry name" value="FAD/NAD(P)-binding domain"/>
    <property type="match status" value="1"/>
</dbReference>
<reference evidence="3" key="1">
    <citation type="submission" date="2020-12" db="EMBL/GenBank/DDBJ databases">
        <title>Bacterial novel species Mucilaginibacter sp. SD-g isolated from soil.</title>
        <authorList>
            <person name="Jung H.-Y."/>
        </authorList>
    </citation>
    <scope>NUCLEOTIDE SEQUENCE</scope>
    <source>
        <strain evidence="3">SD-g</strain>
    </source>
</reference>
<dbReference type="Proteomes" id="UP000613193">
    <property type="component" value="Unassembled WGS sequence"/>
</dbReference>
<dbReference type="EMBL" id="JAEHFW010000001">
    <property type="protein sequence ID" value="MBK0378429.1"/>
    <property type="molecule type" value="Genomic_DNA"/>
</dbReference>
<keyword evidence="1" id="KW-0560">Oxidoreductase</keyword>
<dbReference type="InterPro" id="IPR006905">
    <property type="entry name" value="Flavin_halogenase"/>
</dbReference>
<gene>
    <name evidence="3" type="ORF">I5M19_03870</name>
</gene>
<evidence type="ECO:0000313" key="4">
    <source>
        <dbReference type="Proteomes" id="UP000613193"/>
    </source>
</evidence>
<keyword evidence="4" id="KW-1185">Reference proteome</keyword>